<reference evidence="3 4" key="1">
    <citation type="journal article" date="2018" name="Evol. Lett.">
        <title>Horizontal gene cluster transfer increased hallucinogenic mushroom diversity.</title>
        <authorList>
            <person name="Reynolds H.T."/>
            <person name="Vijayakumar V."/>
            <person name="Gluck-Thaler E."/>
            <person name="Korotkin H.B."/>
            <person name="Matheny P.B."/>
            <person name="Slot J.C."/>
        </authorList>
    </citation>
    <scope>NUCLEOTIDE SEQUENCE [LARGE SCALE GENOMIC DNA]</scope>
    <source>
        <strain evidence="3 4">SRW20</strain>
    </source>
</reference>
<feature type="compositionally biased region" description="Basic and acidic residues" evidence="2">
    <location>
        <begin position="35"/>
        <end position="50"/>
    </location>
</feature>
<evidence type="ECO:0000256" key="2">
    <source>
        <dbReference type="SAM" id="MobiDB-lite"/>
    </source>
</evidence>
<proteinExistence type="predicted"/>
<protein>
    <submittedName>
        <fullName evidence="3">Uncharacterized protein</fullName>
    </submittedName>
</protein>
<evidence type="ECO:0000313" key="4">
    <source>
        <dbReference type="Proteomes" id="UP000284706"/>
    </source>
</evidence>
<feature type="region of interest" description="Disordered" evidence="2">
    <location>
        <begin position="236"/>
        <end position="281"/>
    </location>
</feature>
<dbReference type="STRING" id="231916.A0A409VJ42"/>
<dbReference type="EMBL" id="NHYE01005634">
    <property type="protein sequence ID" value="PPQ66281.1"/>
    <property type="molecule type" value="Genomic_DNA"/>
</dbReference>
<evidence type="ECO:0000256" key="1">
    <source>
        <dbReference type="SAM" id="Coils"/>
    </source>
</evidence>
<feature type="compositionally biased region" description="Basic and acidic residues" evidence="2">
    <location>
        <begin position="58"/>
        <end position="69"/>
    </location>
</feature>
<organism evidence="3 4">
    <name type="scientific">Gymnopilus dilepis</name>
    <dbReference type="NCBI Taxonomy" id="231916"/>
    <lineage>
        <taxon>Eukaryota</taxon>
        <taxon>Fungi</taxon>
        <taxon>Dikarya</taxon>
        <taxon>Basidiomycota</taxon>
        <taxon>Agaricomycotina</taxon>
        <taxon>Agaricomycetes</taxon>
        <taxon>Agaricomycetidae</taxon>
        <taxon>Agaricales</taxon>
        <taxon>Agaricineae</taxon>
        <taxon>Hymenogastraceae</taxon>
        <taxon>Gymnopilus</taxon>
    </lineage>
</organism>
<evidence type="ECO:0000313" key="3">
    <source>
        <dbReference type="EMBL" id="PPQ66281.1"/>
    </source>
</evidence>
<feature type="coiled-coil region" evidence="1">
    <location>
        <begin position="122"/>
        <end position="188"/>
    </location>
</feature>
<name>A0A409VJ42_9AGAR</name>
<accession>A0A409VJ42</accession>
<keyword evidence="4" id="KW-1185">Reference proteome</keyword>
<comment type="caution">
    <text evidence="3">The sequence shown here is derived from an EMBL/GenBank/DDBJ whole genome shotgun (WGS) entry which is preliminary data.</text>
</comment>
<dbReference type="AlphaFoldDB" id="A0A409VJ42"/>
<feature type="region of interest" description="Disordered" evidence="2">
    <location>
        <begin position="35"/>
        <end position="69"/>
    </location>
</feature>
<dbReference type="Proteomes" id="UP000284706">
    <property type="component" value="Unassembled WGS sequence"/>
</dbReference>
<gene>
    <name evidence="3" type="ORF">CVT26_010965</name>
</gene>
<dbReference type="OrthoDB" id="3364747at2759"/>
<dbReference type="InParanoid" id="A0A409VJ42"/>
<keyword evidence="1" id="KW-0175">Coiled coil</keyword>
<sequence>MATQQPVAKPTHPEIIKKVEKEIVREAKDEERNLKRAVKDLSQTEKDVKKANKASTVKAEHDLEKSEKQEQTTLKNLFKAENIHDVAVSNVHRAQQNLELSNKHYGKMKETLKTKSTRVDEAMKANDENTKLEKDIKHEQHDEEKQVKHVMNDLKKTEKEEAKVHKAADKAQNVLAKAEKKEEATLNDMYKAQHKHDTAITDLHQAQSNLEFNTQKDQRLKEAIRVKAAQLDQVVKQNEEHTQERNAKINALRGPTATDEAGRIIPQPSQAQDGAAPGSVN</sequence>
<feature type="compositionally biased region" description="Basic and acidic residues" evidence="2">
    <location>
        <begin position="237"/>
        <end position="247"/>
    </location>
</feature>